<dbReference type="PATRIC" id="fig|199.248.peg.1718"/>
<dbReference type="Proteomes" id="UP000066049">
    <property type="component" value="Chromosome"/>
</dbReference>
<accession>A0A0M5MEQ5</accession>
<sequence length="96" mass="11263">MSEILDEYGNTDGIFHKILKYIRPTLRYVIATICVAMFAFYVGNMMFGKRSLDVMLSLQSKKDRLSEDVEILKKMNARLQKDYFELQGLEPDFNKK</sequence>
<dbReference type="GeneID" id="28663344"/>
<keyword evidence="1" id="KW-0175">Coiled coil</keyword>
<dbReference type="KEGG" id="ccoc:CCON33237_1665"/>
<gene>
    <name evidence="3" type="ORF">CCON33237_1665</name>
</gene>
<dbReference type="RefSeq" id="WP_054197225.1">
    <property type="nucleotide sequence ID" value="NZ_CABMKQ010000018.1"/>
</dbReference>
<feature type="coiled-coil region" evidence="1">
    <location>
        <begin position="55"/>
        <end position="82"/>
    </location>
</feature>
<proteinExistence type="predicted"/>
<keyword evidence="2" id="KW-0472">Membrane</keyword>
<name>A0A0M5MEQ5_9BACT</name>
<reference evidence="4" key="1">
    <citation type="submission" date="2015-08" db="EMBL/GenBank/DDBJ databases">
        <title>Comparative genomics of the Campylobacter concisus group.</title>
        <authorList>
            <person name="Miller W.G."/>
            <person name="Yee E."/>
            <person name="Chapman M.H."/>
            <person name="Huynh S."/>
            <person name="Bono J.L."/>
            <person name="On S.L.W."/>
            <person name="St Leger J."/>
            <person name="Foster G."/>
            <person name="Parker C.T."/>
        </authorList>
    </citation>
    <scope>NUCLEOTIDE SEQUENCE [LARGE SCALE GENOMIC DNA]</scope>
    <source>
        <strain evidence="4">ATCC 33237</strain>
    </source>
</reference>
<evidence type="ECO:0000256" key="2">
    <source>
        <dbReference type="SAM" id="Phobius"/>
    </source>
</evidence>
<dbReference type="AlphaFoldDB" id="A0A0M5MEQ5"/>
<organism evidence="3 4">
    <name type="scientific">Campylobacter concisus</name>
    <dbReference type="NCBI Taxonomy" id="199"/>
    <lineage>
        <taxon>Bacteria</taxon>
        <taxon>Pseudomonadati</taxon>
        <taxon>Campylobacterota</taxon>
        <taxon>Epsilonproteobacteria</taxon>
        <taxon>Campylobacterales</taxon>
        <taxon>Campylobacteraceae</taxon>
        <taxon>Campylobacter</taxon>
    </lineage>
</organism>
<protein>
    <recommendedName>
        <fullName evidence="5">Septum formation initiator</fullName>
    </recommendedName>
</protein>
<keyword evidence="2" id="KW-0812">Transmembrane</keyword>
<feature type="transmembrane region" description="Helical" evidence="2">
    <location>
        <begin position="28"/>
        <end position="47"/>
    </location>
</feature>
<evidence type="ECO:0000313" key="3">
    <source>
        <dbReference type="EMBL" id="ALF48313.1"/>
    </source>
</evidence>
<evidence type="ECO:0000256" key="1">
    <source>
        <dbReference type="SAM" id="Coils"/>
    </source>
</evidence>
<evidence type="ECO:0008006" key="5">
    <source>
        <dbReference type="Google" id="ProtNLM"/>
    </source>
</evidence>
<keyword evidence="2" id="KW-1133">Transmembrane helix</keyword>
<dbReference type="EMBL" id="CP012541">
    <property type="protein sequence ID" value="ALF48313.1"/>
    <property type="molecule type" value="Genomic_DNA"/>
</dbReference>
<evidence type="ECO:0000313" key="4">
    <source>
        <dbReference type="Proteomes" id="UP000066049"/>
    </source>
</evidence>